<organism evidence="11 12">
    <name type="scientific">Meiothermus granaticius NBRC 107808</name>
    <dbReference type="NCBI Taxonomy" id="1227551"/>
    <lineage>
        <taxon>Bacteria</taxon>
        <taxon>Thermotogati</taxon>
        <taxon>Deinococcota</taxon>
        <taxon>Deinococci</taxon>
        <taxon>Thermales</taxon>
        <taxon>Thermaceae</taxon>
        <taxon>Meiothermus</taxon>
    </lineage>
</organism>
<keyword evidence="5 11" id="KW-0808">Transferase</keyword>
<dbReference type="RefSeq" id="WP_119356993.1">
    <property type="nucleotide sequence ID" value="NZ_BJXM01000017.1"/>
</dbReference>
<dbReference type="InterPro" id="IPR003374">
    <property type="entry name" value="ApbE-like_sf"/>
</dbReference>
<evidence type="ECO:0000256" key="8">
    <source>
        <dbReference type="ARBA" id="ARBA00022842"/>
    </source>
</evidence>
<evidence type="ECO:0000256" key="6">
    <source>
        <dbReference type="ARBA" id="ARBA00022723"/>
    </source>
</evidence>
<evidence type="ECO:0000256" key="5">
    <source>
        <dbReference type="ARBA" id="ARBA00022679"/>
    </source>
</evidence>
<evidence type="ECO:0000313" key="12">
    <source>
        <dbReference type="Proteomes" id="UP000266178"/>
    </source>
</evidence>
<protein>
    <recommendedName>
        <fullName evidence="3">FAD:protein FMN transferase</fullName>
        <ecNumber evidence="2">2.7.1.180</ecNumber>
    </recommendedName>
    <alternativeName>
        <fullName evidence="9">Flavin transferase</fullName>
    </alternativeName>
</protein>
<evidence type="ECO:0000313" key="11">
    <source>
        <dbReference type="EMBL" id="RIH92595.1"/>
    </source>
</evidence>
<evidence type="ECO:0000256" key="7">
    <source>
        <dbReference type="ARBA" id="ARBA00022827"/>
    </source>
</evidence>
<dbReference type="Pfam" id="PF02424">
    <property type="entry name" value="ApbE"/>
    <property type="match status" value="1"/>
</dbReference>
<comment type="cofactor">
    <cofactor evidence="1">
        <name>Mg(2+)</name>
        <dbReference type="ChEBI" id="CHEBI:18420"/>
    </cofactor>
</comment>
<gene>
    <name evidence="11" type="primary">apbE</name>
    <name evidence="11" type="ORF">Mgrana_01495</name>
</gene>
<evidence type="ECO:0000256" key="10">
    <source>
        <dbReference type="ARBA" id="ARBA00048540"/>
    </source>
</evidence>
<evidence type="ECO:0000256" key="9">
    <source>
        <dbReference type="ARBA" id="ARBA00031306"/>
    </source>
</evidence>
<keyword evidence="4" id="KW-0285">Flavoprotein</keyword>
<dbReference type="EC" id="2.7.1.180" evidence="2"/>
<evidence type="ECO:0000256" key="3">
    <source>
        <dbReference type="ARBA" id="ARBA00016337"/>
    </source>
</evidence>
<accession>A0A399FA52</accession>
<reference evidence="11 12" key="1">
    <citation type="submission" date="2018-08" db="EMBL/GenBank/DDBJ databases">
        <title>Meiothermus granaticius genome AF-68 sequencing project.</title>
        <authorList>
            <person name="Da Costa M.S."/>
            <person name="Albuquerque L."/>
            <person name="Raposo P."/>
            <person name="Froufe H.J.C."/>
            <person name="Barroso C.S."/>
            <person name="Egas C."/>
        </authorList>
    </citation>
    <scope>NUCLEOTIDE SEQUENCE [LARGE SCALE GENOMIC DNA]</scope>
    <source>
        <strain evidence="11 12">AF-68</strain>
    </source>
</reference>
<proteinExistence type="predicted"/>
<keyword evidence="8" id="KW-0460">Magnesium</keyword>
<dbReference type="AlphaFoldDB" id="A0A399FA52"/>
<dbReference type="PANTHER" id="PTHR30040:SF2">
    <property type="entry name" value="FAD:PROTEIN FMN TRANSFERASE"/>
    <property type="match status" value="1"/>
</dbReference>
<dbReference type="GO" id="GO:0046872">
    <property type="term" value="F:metal ion binding"/>
    <property type="evidence" value="ECO:0007669"/>
    <property type="project" value="UniProtKB-KW"/>
</dbReference>
<evidence type="ECO:0000256" key="1">
    <source>
        <dbReference type="ARBA" id="ARBA00001946"/>
    </source>
</evidence>
<comment type="caution">
    <text evidence="11">The sequence shown here is derived from an EMBL/GenBank/DDBJ whole genome shotgun (WGS) entry which is preliminary data.</text>
</comment>
<keyword evidence="7" id="KW-0274">FAD</keyword>
<dbReference type="Proteomes" id="UP000266178">
    <property type="component" value="Unassembled WGS sequence"/>
</dbReference>
<evidence type="ECO:0000256" key="2">
    <source>
        <dbReference type="ARBA" id="ARBA00011955"/>
    </source>
</evidence>
<dbReference type="InterPro" id="IPR024932">
    <property type="entry name" value="ApbE"/>
</dbReference>
<dbReference type="EMBL" id="QWLB01000017">
    <property type="protein sequence ID" value="RIH92595.1"/>
    <property type="molecule type" value="Genomic_DNA"/>
</dbReference>
<keyword evidence="6" id="KW-0479">Metal-binding</keyword>
<keyword evidence="12" id="KW-1185">Reference proteome</keyword>
<dbReference type="Gene3D" id="3.10.520.10">
    <property type="entry name" value="ApbE-like domains"/>
    <property type="match status" value="1"/>
</dbReference>
<dbReference type="SUPFAM" id="SSF143631">
    <property type="entry name" value="ApbE-like"/>
    <property type="match status" value="1"/>
</dbReference>
<name>A0A399FA52_9DEIN</name>
<sequence length="304" mass="33214">MLRSFPGFLSQNRFRWRRIRYEGVLGTALELHFLAEPQAAREAERRALAEIERLEGLYSRYRPDSELNRWQEGLTEAVSPDLAELLREAERWQEHTAGAFNPGVEAVQRLYRQNPDPPEEQREALLKALGAPLWTWKGETPHKRTPLELNFNALAKGRIADLACAAAMGVEGVQGACVNLGGDLSHRGPQGMPVAITSPFSSADNAPALAQIRIRNQGVATSGHTQRGPHLFDPRRAQPVQGVAQATVVAGDAATADVLATVFCVLDPQESLRLAEQLGVAGLIVSRSGALHSNPQFQALEEAL</sequence>
<comment type="catalytic activity">
    <reaction evidence="10">
        <text>L-threonyl-[protein] + FAD = FMN-L-threonyl-[protein] + AMP + H(+)</text>
        <dbReference type="Rhea" id="RHEA:36847"/>
        <dbReference type="Rhea" id="RHEA-COMP:11060"/>
        <dbReference type="Rhea" id="RHEA-COMP:11061"/>
        <dbReference type="ChEBI" id="CHEBI:15378"/>
        <dbReference type="ChEBI" id="CHEBI:30013"/>
        <dbReference type="ChEBI" id="CHEBI:57692"/>
        <dbReference type="ChEBI" id="CHEBI:74257"/>
        <dbReference type="ChEBI" id="CHEBI:456215"/>
        <dbReference type="EC" id="2.7.1.180"/>
    </reaction>
</comment>
<dbReference type="OrthoDB" id="9778595at2"/>
<dbReference type="GO" id="GO:0016740">
    <property type="term" value="F:transferase activity"/>
    <property type="evidence" value="ECO:0007669"/>
    <property type="project" value="UniProtKB-KW"/>
</dbReference>
<evidence type="ECO:0000256" key="4">
    <source>
        <dbReference type="ARBA" id="ARBA00022630"/>
    </source>
</evidence>
<dbReference type="PANTHER" id="PTHR30040">
    <property type="entry name" value="THIAMINE BIOSYNTHESIS LIPOPROTEIN APBE"/>
    <property type="match status" value="1"/>
</dbReference>